<dbReference type="EMBL" id="DYXT01000047">
    <property type="protein sequence ID" value="HJE39861.1"/>
    <property type="molecule type" value="Genomic_DNA"/>
</dbReference>
<evidence type="ECO:0000313" key="1">
    <source>
        <dbReference type="EMBL" id="HJE39861.1"/>
    </source>
</evidence>
<dbReference type="AlphaFoldDB" id="A0A921EAN0"/>
<proteinExistence type="predicted"/>
<accession>A0A921EAN0</accession>
<protein>
    <submittedName>
        <fullName evidence="1">FimB/Mfa2 family fimbrial subunit</fullName>
    </submittedName>
</protein>
<gene>
    <name evidence="1" type="ORF">K8V47_08915</name>
</gene>
<comment type="caution">
    <text evidence="1">The sequence shown here is derived from an EMBL/GenBank/DDBJ whole genome shotgun (WGS) entry which is preliminary data.</text>
</comment>
<name>A0A921EAN0_9BACT</name>
<sequence>MKNNRTARHIACGLAAILICGCSENETLSLEAPTDNQYAIAIAVTNNSLATSRTAVVDPGESNYGKQHATRVQLYIYKQENDDYTCVASENISWKHLDGAMSGLDSRKQGYRTKFQDYEDGTQYLFLAVGFDDTFTGTTENPIFQNTNSVAAYGQPENIATVGKKLSEEYFRLQDGADVSLIAQSELFAGSETFTRQQLKDGTALSRPIILYRRVAGVMGYFKQLPAEIDGRKVAHVKLRLYTPQNKDIYFLPHLPAGYDNPDMVPDSKYTDYITSGSSNDAERVIADYEVNPDDGGAFSLSAYLLPIAASSDSGQSTLELVMTDSDGYELARRRIFYLPDSQSSTRSGTGIIDTPQDADDSQAMHYPIRANHFYRMGKHNEPVDLSGQVSDIYIEIDTVWDEYYGGSMNNGDVPPGIGIDTEWGEQNGGALNGSN</sequence>
<dbReference type="Proteomes" id="UP000711407">
    <property type="component" value="Unassembled WGS sequence"/>
</dbReference>
<reference evidence="1" key="2">
    <citation type="submission" date="2021-09" db="EMBL/GenBank/DDBJ databases">
        <authorList>
            <person name="Gilroy R."/>
        </authorList>
    </citation>
    <scope>NUCLEOTIDE SEQUENCE</scope>
    <source>
        <strain evidence="1">4100</strain>
    </source>
</reference>
<reference evidence="1" key="1">
    <citation type="journal article" date="2021" name="PeerJ">
        <title>Extensive microbial diversity within the chicken gut microbiome revealed by metagenomics and culture.</title>
        <authorList>
            <person name="Gilroy R."/>
            <person name="Ravi A."/>
            <person name="Getino M."/>
            <person name="Pursley I."/>
            <person name="Horton D.L."/>
            <person name="Alikhan N.F."/>
            <person name="Baker D."/>
            <person name="Gharbi K."/>
            <person name="Hall N."/>
            <person name="Watson M."/>
            <person name="Adriaenssens E.M."/>
            <person name="Foster-Nyarko E."/>
            <person name="Jarju S."/>
            <person name="Secka A."/>
            <person name="Antonio M."/>
            <person name="Oren A."/>
            <person name="Chaudhuri R.R."/>
            <person name="La Ragione R."/>
            <person name="Hildebrand F."/>
            <person name="Pallen M.J."/>
        </authorList>
    </citation>
    <scope>NUCLEOTIDE SEQUENCE</scope>
    <source>
        <strain evidence="1">4100</strain>
    </source>
</reference>
<evidence type="ECO:0000313" key="2">
    <source>
        <dbReference type="Proteomes" id="UP000711407"/>
    </source>
</evidence>
<organism evidence="1 2">
    <name type="scientific">Candidatus Amulumruptor caecigallinarius</name>
    <dbReference type="NCBI Taxonomy" id="2109911"/>
    <lineage>
        <taxon>Bacteria</taxon>
        <taxon>Pseudomonadati</taxon>
        <taxon>Bacteroidota</taxon>
        <taxon>Bacteroidia</taxon>
        <taxon>Bacteroidales</taxon>
        <taxon>Muribaculaceae</taxon>
        <taxon>Candidatus Amulumruptor</taxon>
    </lineage>
</organism>
<dbReference type="PROSITE" id="PS51257">
    <property type="entry name" value="PROKAR_LIPOPROTEIN"/>
    <property type="match status" value="1"/>
</dbReference>